<dbReference type="PANTHER" id="PTHR45734:SF10">
    <property type="entry name" value="BLISTERY, ISOFORM A"/>
    <property type="match status" value="1"/>
</dbReference>
<dbReference type="PROSITE" id="PS50001">
    <property type="entry name" value="SH2"/>
    <property type="match status" value="1"/>
</dbReference>
<dbReference type="OrthoDB" id="6273691at2759"/>
<feature type="domain" description="SH2" evidence="3">
    <location>
        <begin position="127"/>
        <end position="220"/>
    </location>
</feature>
<feature type="region of interest" description="Disordered" evidence="2">
    <location>
        <begin position="1"/>
        <end position="64"/>
    </location>
</feature>
<sequence>MELKQRNSSIKNTTTSPIAKEIPVEVISTPSSISSNMSPRIETSSNKAESIAATPRFPACPPTPYMNKSAVRKSESSRLHNKAYNFSPRSANVTDEDTEDEEEIAKIMFNRRQEDDLKFTVDTSCNWYKPNASREEAISALAHRSPGTFIIRNSNSFPGAYGLAIKVDDFNVRHFLIEPTRAGVRLRGSAIEPVFGSLSALVYAHTIQSLALPVKLKLHSEDNLIPTSLSQSTTSKLLSQGAACQLLFLGSNNVEMLTGTEAIQRSVSKFITNRPTLVNLRLSKSGLVLTDVMRES</sequence>
<reference evidence="4" key="1">
    <citation type="submission" date="2021-06" db="EMBL/GenBank/DDBJ databases">
        <authorList>
            <person name="Hodson N. C."/>
            <person name="Mongue J. A."/>
            <person name="Jaron S. K."/>
        </authorList>
    </citation>
    <scope>NUCLEOTIDE SEQUENCE</scope>
</reference>
<dbReference type="SMART" id="SM00252">
    <property type="entry name" value="SH2"/>
    <property type="match status" value="1"/>
</dbReference>
<name>A0A8J2K5K8_9HEXA</name>
<dbReference type="EMBL" id="CAJVCH010221335">
    <property type="protein sequence ID" value="CAG7731924.1"/>
    <property type="molecule type" value="Genomic_DNA"/>
</dbReference>
<gene>
    <name evidence="4" type="ORF">AFUS01_LOCUS20477</name>
</gene>
<dbReference type="InterPro" id="IPR051484">
    <property type="entry name" value="Tensin_PTEN_phosphatase"/>
</dbReference>
<accession>A0A8J2K5K8</accession>
<feature type="non-terminal residue" evidence="4">
    <location>
        <position position="1"/>
    </location>
</feature>
<dbReference type="Pfam" id="PF00017">
    <property type="entry name" value="SH2"/>
    <property type="match status" value="1"/>
</dbReference>
<dbReference type="InterPro" id="IPR000980">
    <property type="entry name" value="SH2"/>
</dbReference>
<keyword evidence="1" id="KW-0727">SH2 domain</keyword>
<dbReference type="Proteomes" id="UP000708208">
    <property type="component" value="Unassembled WGS sequence"/>
</dbReference>
<organism evidence="4 5">
    <name type="scientific">Allacma fusca</name>
    <dbReference type="NCBI Taxonomy" id="39272"/>
    <lineage>
        <taxon>Eukaryota</taxon>
        <taxon>Metazoa</taxon>
        <taxon>Ecdysozoa</taxon>
        <taxon>Arthropoda</taxon>
        <taxon>Hexapoda</taxon>
        <taxon>Collembola</taxon>
        <taxon>Symphypleona</taxon>
        <taxon>Sminthuridae</taxon>
        <taxon>Allacma</taxon>
    </lineage>
</organism>
<evidence type="ECO:0000313" key="5">
    <source>
        <dbReference type="Proteomes" id="UP000708208"/>
    </source>
</evidence>
<proteinExistence type="predicted"/>
<feature type="compositionally biased region" description="Low complexity" evidence="2">
    <location>
        <begin position="24"/>
        <end position="39"/>
    </location>
</feature>
<comment type="caution">
    <text evidence="4">The sequence shown here is derived from an EMBL/GenBank/DDBJ whole genome shotgun (WGS) entry which is preliminary data.</text>
</comment>
<dbReference type="GO" id="GO:0005925">
    <property type="term" value="C:focal adhesion"/>
    <property type="evidence" value="ECO:0007669"/>
    <property type="project" value="TreeGrafter"/>
</dbReference>
<protein>
    <recommendedName>
        <fullName evidence="3">SH2 domain-containing protein</fullName>
    </recommendedName>
</protein>
<evidence type="ECO:0000256" key="1">
    <source>
        <dbReference type="PROSITE-ProRule" id="PRU00191"/>
    </source>
</evidence>
<dbReference type="PANTHER" id="PTHR45734">
    <property type="entry name" value="TENSIN"/>
    <property type="match status" value="1"/>
</dbReference>
<dbReference type="AlphaFoldDB" id="A0A8J2K5K8"/>
<keyword evidence="5" id="KW-1185">Reference proteome</keyword>
<feature type="compositionally biased region" description="Polar residues" evidence="2">
    <location>
        <begin position="1"/>
        <end position="17"/>
    </location>
</feature>
<evidence type="ECO:0000259" key="3">
    <source>
        <dbReference type="PROSITE" id="PS50001"/>
    </source>
</evidence>
<evidence type="ECO:0000313" key="4">
    <source>
        <dbReference type="EMBL" id="CAG7731924.1"/>
    </source>
</evidence>
<evidence type="ECO:0000256" key="2">
    <source>
        <dbReference type="SAM" id="MobiDB-lite"/>
    </source>
</evidence>